<dbReference type="AlphaFoldDB" id="A0AAN9UN40"/>
<dbReference type="PANTHER" id="PTHR45626:SF22">
    <property type="entry name" value="DNA REPAIR PROTEIN RAD5"/>
    <property type="match status" value="1"/>
</dbReference>
<dbReference type="EMBL" id="JAKJXP020000062">
    <property type="protein sequence ID" value="KAK7750568.1"/>
    <property type="molecule type" value="Genomic_DNA"/>
</dbReference>
<dbReference type="SUPFAM" id="SSF52540">
    <property type="entry name" value="P-loop containing nucleoside triphosphate hydrolases"/>
    <property type="match status" value="1"/>
</dbReference>
<accession>A0AAN9UN40</accession>
<dbReference type="GO" id="GO:0005634">
    <property type="term" value="C:nucleus"/>
    <property type="evidence" value="ECO:0007669"/>
    <property type="project" value="TreeGrafter"/>
</dbReference>
<keyword evidence="6" id="KW-1185">Reference proteome</keyword>
<dbReference type="GO" id="GO:0005524">
    <property type="term" value="F:ATP binding"/>
    <property type="evidence" value="ECO:0007669"/>
    <property type="project" value="UniProtKB-KW"/>
</dbReference>
<evidence type="ECO:0000256" key="3">
    <source>
        <dbReference type="ARBA" id="ARBA00022840"/>
    </source>
</evidence>
<dbReference type="Proteomes" id="UP001320420">
    <property type="component" value="Unassembled WGS sequence"/>
</dbReference>
<dbReference type="Gene3D" id="3.40.50.300">
    <property type="entry name" value="P-loop containing nucleotide triphosphate hydrolases"/>
    <property type="match status" value="1"/>
</dbReference>
<comment type="caution">
    <text evidence="5">The sequence shown here is derived from an EMBL/GenBank/DDBJ whole genome shotgun (WGS) entry which is preliminary data.</text>
</comment>
<dbReference type="Pfam" id="PF00271">
    <property type="entry name" value="Helicase_C"/>
    <property type="match status" value="1"/>
</dbReference>
<protein>
    <recommendedName>
        <fullName evidence="4">Helicase C-terminal domain-containing protein</fullName>
    </recommendedName>
</protein>
<keyword evidence="1" id="KW-0547">Nucleotide-binding</keyword>
<dbReference type="GO" id="GO:0008094">
    <property type="term" value="F:ATP-dependent activity, acting on DNA"/>
    <property type="evidence" value="ECO:0007669"/>
    <property type="project" value="TreeGrafter"/>
</dbReference>
<dbReference type="GO" id="GO:0006281">
    <property type="term" value="P:DNA repair"/>
    <property type="evidence" value="ECO:0007669"/>
    <property type="project" value="TreeGrafter"/>
</dbReference>
<dbReference type="PROSITE" id="PS51194">
    <property type="entry name" value="HELICASE_CTER"/>
    <property type="match status" value="1"/>
</dbReference>
<dbReference type="GO" id="GO:0016787">
    <property type="term" value="F:hydrolase activity"/>
    <property type="evidence" value="ECO:0007669"/>
    <property type="project" value="UniProtKB-KW"/>
</dbReference>
<dbReference type="InterPro" id="IPR050628">
    <property type="entry name" value="SNF2_RAD54_helicase_TF"/>
</dbReference>
<dbReference type="InterPro" id="IPR001650">
    <property type="entry name" value="Helicase_C-like"/>
</dbReference>
<evidence type="ECO:0000256" key="2">
    <source>
        <dbReference type="ARBA" id="ARBA00022801"/>
    </source>
</evidence>
<evidence type="ECO:0000313" key="6">
    <source>
        <dbReference type="Proteomes" id="UP001320420"/>
    </source>
</evidence>
<dbReference type="InterPro" id="IPR027417">
    <property type="entry name" value="P-loop_NTPase"/>
</dbReference>
<evidence type="ECO:0000259" key="4">
    <source>
        <dbReference type="PROSITE" id="PS51194"/>
    </source>
</evidence>
<evidence type="ECO:0000313" key="5">
    <source>
        <dbReference type="EMBL" id="KAK7750568.1"/>
    </source>
</evidence>
<dbReference type="SMART" id="SM00490">
    <property type="entry name" value="HELICc"/>
    <property type="match status" value="1"/>
</dbReference>
<gene>
    <name evidence="5" type="ORF">SLS62_007544</name>
</gene>
<keyword evidence="3" id="KW-0067">ATP-binding</keyword>
<dbReference type="PANTHER" id="PTHR45626">
    <property type="entry name" value="TRANSCRIPTION TERMINATION FACTOR 2-RELATED"/>
    <property type="match status" value="1"/>
</dbReference>
<reference evidence="5 6" key="1">
    <citation type="submission" date="2024-02" db="EMBL/GenBank/DDBJ databases">
        <title>De novo assembly and annotation of 12 fungi associated with fruit tree decline syndrome in Ontario, Canada.</title>
        <authorList>
            <person name="Sulman M."/>
            <person name="Ellouze W."/>
            <person name="Ilyukhin E."/>
        </authorList>
    </citation>
    <scope>NUCLEOTIDE SEQUENCE [LARGE SCALE GENOMIC DNA]</scope>
    <source>
        <strain evidence="5 6">M11/M66-122</strain>
    </source>
</reference>
<feature type="domain" description="Helicase C-terminal" evidence="4">
    <location>
        <begin position="223"/>
        <end position="386"/>
    </location>
</feature>
<sequence>MTGTVIQNSLEDLASLTVFLRVPILDETTNFRRRSTSAVLSTLGVKFEERRLPLAEAERRAYDSLATSCGQSIKAAVNRHPGNGGSTSILTAVLRLRIFCNTGLSSPIDDTSNDVNKRFWPDEVASLLQQSGEDICADCSPGILVSNAEDELPKSHKCSQHRQKYENYTQLAVGMGNTEPILDEEMSITGRTESDTMQDVQYQVERNPAPTTVPIQHETCPSKLKALLADIKEHYLQDKSIIFSFWARSLDLVSDLFRKEDISFGRVDGRVPPSQRKQILAEFHNDSSVRVLLMTIGTGAVGLNNLSVASRVHILEPQWNPYTEEQAIGRVFRLGQKKEVRVIRYIMKTTVEGSIEHRQLRKMQYALKGGLRSSDQEVSESRRRIMHLQALGKIIEATVLTRDDGLLKG</sequence>
<proteinExistence type="predicted"/>
<dbReference type="InterPro" id="IPR049730">
    <property type="entry name" value="SNF2/RAD54-like_C"/>
</dbReference>
<name>A0AAN9UN40_9PEZI</name>
<organism evidence="5 6">
    <name type="scientific">Diatrype stigma</name>
    <dbReference type="NCBI Taxonomy" id="117547"/>
    <lineage>
        <taxon>Eukaryota</taxon>
        <taxon>Fungi</taxon>
        <taxon>Dikarya</taxon>
        <taxon>Ascomycota</taxon>
        <taxon>Pezizomycotina</taxon>
        <taxon>Sordariomycetes</taxon>
        <taxon>Xylariomycetidae</taxon>
        <taxon>Xylariales</taxon>
        <taxon>Diatrypaceae</taxon>
        <taxon>Diatrype</taxon>
    </lineage>
</organism>
<dbReference type="CDD" id="cd18793">
    <property type="entry name" value="SF2_C_SNF"/>
    <property type="match status" value="1"/>
</dbReference>
<evidence type="ECO:0000256" key="1">
    <source>
        <dbReference type="ARBA" id="ARBA00022741"/>
    </source>
</evidence>
<keyword evidence="2" id="KW-0378">Hydrolase</keyword>